<keyword evidence="1" id="KW-0812">Transmembrane</keyword>
<organism evidence="2 3">
    <name type="scientific">Brevibacillus aydinogluensis</name>
    <dbReference type="NCBI Taxonomy" id="927786"/>
    <lineage>
        <taxon>Bacteria</taxon>
        <taxon>Bacillati</taxon>
        <taxon>Bacillota</taxon>
        <taxon>Bacilli</taxon>
        <taxon>Bacillales</taxon>
        <taxon>Paenibacillaceae</taxon>
        <taxon>Brevibacillus</taxon>
    </lineage>
</organism>
<dbReference type="KEGG" id="bayd:BSPP4475_20050"/>
<dbReference type="Proteomes" id="UP001189619">
    <property type="component" value="Chromosome"/>
</dbReference>
<dbReference type="EMBL" id="OY569118">
    <property type="protein sequence ID" value="CAJ1004570.1"/>
    <property type="molecule type" value="Genomic_DNA"/>
</dbReference>
<dbReference type="AlphaFoldDB" id="A0AA48MB25"/>
<protein>
    <submittedName>
        <fullName evidence="2">DUF4181 domain-containing protein</fullName>
    </submittedName>
</protein>
<sequence>MLRATVRVQGINGVNEEKMKSASFIVMRTIAFGIGLTFPFVSALWKIVILILFFVFRFIDIERERKPIGVTTLFFFGMFLSYVYRLF</sequence>
<accession>A0AA48MB25</accession>
<keyword evidence="1" id="KW-0472">Membrane</keyword>
<evidence type="ECO:0000313" key="2">
    <source>
        <dbReference type="EMBL" id="CAJ1004570.1"/>
    </source>
</evidence>
<evidence type="ECO:0000313" key="3">
    <source>
        <dbReference type="Proteomes" id="UP001189619"/>
    </source>
</evidence>
<keyword evidence="3" id="KW-1185">Reference proteome</keyword>
<proteinExistence type="predicted"/>
<reference evidence="2" key="1">
    <citation type="submission" date="2023-07" db="EMBL/GenBank/DDBJ databases">
        <authorList>
            <person name="Ivanov I."/>
            <person name="Teneva D."/>
            <person name="Stoikov I."/>
        </authorList>
    </citation>
    <scope>NUCLEOTIDE SEQUENCE</scope>
    <source>
        <strain evidence="2">4475</strain>
    </source>
</reference>
<name>A0AA48MB25_9BACL</name>
<feature type="transmembrane region" description="Helical" evidence="1">
    <location>
        <begin position="30"/>
        <end position="56"/>
    </location>
</feature>
<gene>
    <name evidence="2" type="ORF">BSPP4475_20050</name>
</gene>
<evidence type="ECO:0000256" key="1">
    <source>
        <dbReference type="SAM" id="Phobius"/>
    </source>
</evidence>
<keyword evidence="1" id="KW-1133">Transmembrane helix</keyword>
<feature type="transmembrane region" description="Helical" evidence="1">
    <location>
        <begin position="68"/>
        <end position="84"/>
    </location>
</feature>